<feature type="transmembrane region" description="Helical" evidence="4">
    <location>
        <begin position="88"/>
        <end position="105"/>
    </location>
</feature>
<evidence type="ECO:0000313" key="6">
    <source>
        <dbReference type="EMBL" id="TDQ84502.1"/>
    </source>
</evidence>
<feature type="transmembrane region" description="Helical" evidence="4">
    <location>
        <begin position="305"/>
        <end position="326"/>
    </location>
</feature>
<dbReference type="PANTHER" id="PTHR23521">
    <property type="entry name" value="TRANSPORTER MFS SUPERFAMILY"/>
    <property type="match status" value="1"/>
</dbReference>
<accession>A0A4R6WSA1</accession>
<protein>
    <submittedName>
        <fullName evidence="6">Putative MFS family arabinose efflux permease</fullName>
    </submittedName>
</protein>
<proteinExistence type="predicted"/>
<dbReference type="GO" id="GO:0022857">
    <property type="term" value="F:transmembrane transporter activity"/>
    <property type="evidence" value="ECO:0007669"/>
    <property type="project" value="InterPro"/>
</dbReference>
<feature type="transmembrane region" description="Helical" evidence="4">
    <location>
        <begin position="146"/>
        <end position="164"/>
    </location>
</feature>
<dbReference type="Gene3D" id="1.20.1250.20">
    <property type="entry name" value="MFS general substrate transporter like domains"/>
    <property type="match status" value="2"/>
</dbReference>
<evidence type="ECO:0000256" key="1">
    <source>
        <dbReference type="ARBA" id="ARBA00022692"/>
    </source>
</evidence>
<comment type="caution">
    <text evidence="6">The sequence shown here is derived from an EMBL/GenBank/DDBJ whole genome shotgun (WGS) entry which is preliminary data.</text>
</comment>
<dbReference type="InterPro" id="IPR047200">
    <property type="entry name" value="MFS_YcaD-like"/>
</dbReference>
<keyword evidence="2 4" id="KW-1133">Transmembrane helix</keyword>
<keyword evidence="3 4" id="KW-0472">Membrane</keyword>
<dbReference type="InterPro" id="IPR036259">
    <property type="entry name" value="MFS_trans_sf"/>
</dbReference>
<dbReference type="Pfam" id="PF07690">
    <property type="entry name" value="MFS_1"/>
    <property type="match status" value="1"/>
</dbReference>
<feature type="transmembrane region" description="Helical" evidence="4">
    <location>
        <begin position="206"/>
        <end position="228"/>
    </location>
</feature>
<dbReference type="PROSITE" id="PS50850">
    <property type="entry name" value="MFS"/>
    <property type="match status" value="1"/>
</dbReference>
<dbReference type="CDD" id="cd17477">
    <property type="entry name" value="MFS_YcaD_like"/>
    <property type="match status" value="1"/>
</dbReference>
<dbReference type="InterPro" id="IPR011701">
    <property type="entry name" value="MFS"/>
</dbReference>
<feature type="transmembrane region" description="Helical" evidence="4">
    <location>
        <begin position="176"/>
        <end position="194"/>
    </location>
</feature>
<feature type="transmembrane region" description="Helical" evidence="4">
    <location>
        <begin position="55"/>
        <end position="76"/>
    </location>
</feature>
<feature type="transmembrane region" description="Helical" evidence="4">
    <location>
        <begin position="280"/>
        <end position="299"/>
    </location>
</feature>
<dbReference type="GO" id="GO:0005886">
    <property type="term" value="C:plasma membrane"/>
    <property type="evidence" value="ECO:0007669"/>
    <property type="project" value="TreeGrafter"/>
</dbReference>
<dbReference type="InterPro" id="IPR020846">
    <property type="entry name" value="MFS_dom"/>
</dbReference>
<evidence type="ECO:0000259" key="5">
    <source>
        <dbReference type="PROSITE" id="PS50850"/>
    </source>
</evidence>
<keyword evidence="1 4" id="KW-0812">Transmembrane</keyword>
<feature type="transmembrane region" description="Helical" evidence="4">
    <location>
        <begin position="338"/>
        <end position="359"/>
    </location>
</feature>
<evidence type="ECO:0000313" key="7">
    <source>
        <dbReference type="Proteomes" id="UP000295783"/>
    </source>
</evidence>
<reference evidence="6 7" key="1">
    <citation type="submission" date="2019-03" db="EMBL/GenBank/DDBJ databases">
        <title>Genomic Encyclopedia of Type Strains, Phase III (KMG-III): the genomes of soil and plant-associated and newly described type strains.</title>
        <authorList>
            <person name="Whitman W."/>
        </authorList>
    </citation>
    <scope>NUCLEOTIDE SEQUENCE [LARGE SCALE GENOMIC DNA]</scope>
    <source>
        <strain evidence="6 7">CGMCC 1.7660</strain>
    </source>
</reference>
<dbReference type="PANTHER" id="PTHR23521:SF3">
    <property type="entry name" value="MFS TRANSPORTER"/>
    <property type="match status" value="1"/>
</dbReference>
<gene>
    <name evidence="6" type="ORF">A8950_1059</name>
</gene>
<sequence length="393" mass="41896">MTKEYPAAGPADGYDQGRRLQALIGLYAAIFAFSISFGGLVPWMALDMETRGIDAVMIGVVGAAHPLGVLLMSPFTQRIVRRFGSGNAMVWCTVISLVTLVPMMFTDSVAIWLVLRFVSGLSGSVPWVVTETWINVASTDRNRGRTVALYAAIMAGGFAAGPLTLDYALRLGTSPLPIFIALQLLSLLIVIWLRRLAPALSEHGQGGFGAIFVALPALLAGAFLSGALDATFFSFLHIWGQRIGFDEGFALRLLSIFIAGNILLQFPIGWLADRWGPHPVLVGCGIACVVAPALILLGLPAYPLPLVFVVFAWGGFVWGAYSVALVAMGRRYAGGQLVMINAAFVMVYTFANVVGPPIGGASIDIWGANGVMVMALVVAAAFTLLVMARRREF</sequence>
<dbReference type="AlphaFoldDB" id="A0A4R6WSA1"/>
<keyword evidence="7" id="KW-1185">Reference proteome</keyword>
<dbReference type="Proteomes" id="UP000295783">
    <property type="component" value="Unassembled WGS sequence"/>
</dbReference>
<feature type="transmembrane region" description="Helical" evidence="4">
    <location>
        <begin position="365"/>
        <end position="388"/>
    </location>
</feature>
<dbReference type="RefSeq" id="WP_166645006.1">
    <property type="nucleotide sequence ID" value="NZ_SNYW01000006.1"/>
</dbReference>
<feature type="transmembrane region" description="Helical" evidence="4">
    <location>
        <begin position="20"/>
        <end position="43"/>
    </location>
</feature>
<feature type="domain" description="Major facilitator superfamily (MFS) profile" evidence="5">
    <location>
        <begin position="22"/>
        <end position="391"/>
    </location>
</feature>
<feature type="transmembrane region" description="Helical" evidence="4">
    <location>
        <begin position="111"/>
        <end position="134"/>
    </location>
</feature>
<feature type="transmembrane region" description="Helical" evidence="4">
    <location>
        <begin position="248"/>
        <end position="268"/>
    </location>
</feature>
<evidence type="ECO:0000256" key="3">
    <source>
        <dbReference type="ARBA" id="ARBA00023136"/>
    </source>
</evidence>
<name>A0A4R6WSA1_9PROT</name>
<evidence type="ECO:0000256" key="4">
    <source>
        <dbReference type="SAM" id="Phobius"/>
    </source>
</evidence>
<evidence type="ECO:0000256" key="2">
    <source>
        <dbReference type="ARBA" id="ARBA00022989"/>
    </source>
</evidence>
<dbReference type="EMBL" id="SNYW01000006">
    <property type="protein sequence ID" value="TDQ84502.1"/>
    <property type="molecule type" value="Genomic_DNA"/>
</dbReference>
<dbReference type="SUPFAM" id="SSF103473">
    <property type="entry name" value="MFS general substrate transporter"/>
    <property type="match status" value="1"/>
</dbReference>
<organism evidence="6 7">
    <name type="scientific">Dongia mobilis</name>
    <dbReference type="NCBI Taxonomy" id="578943"/>
    <lineage>
        <taxon>Bacteria</taxon>
        <taxon>Pseudomonadati</taxon>
        <taxon>Pseudomonadota</taxon>
        <taxon>Alphaproteobacteria</taxon>
        <taxon>Rhodospirillales</taxon>
        <taxon>Dongiaceae</taxon>
        <taxon>Dongia</taxon>
    </lineage>
</organism>